<accession>A0A3M6QM36</accession>
<name>A0A3M6QM36_9BURK</name>
<dbReference type="AlphaFoldDB" id="A0A3M6QM36"/>
<evidence type="ECO:0000313" key="2">
    <source>
        <dbReference type="Proteomes" id="UP000278006"/>
    </source>
</evidence>
<keyword evidence="2" id="KW-1185">Reference proteome</keyword>
<proteinExistence type="predicted"/>
<gene>
    <name evidence="1" type="ORF">D8I35_15095</name>
</gene>
<dbReference type="Proteomes" id="UP000278006">
    <property type="component" value="Unassembled WGS sequence"/>
</dbReference>
<dbReference type="OrthoDB" id="8913563at2"/>
<evidence type="ECO:0000313" key="1">
    <source>
        <dbReference type="EMBL" id="RMX04140.1"/>
    </source>
</evidence>
<comment type="caution">
    <text evidence="1">The sequence shown here is derived from an EMBL/GenBank/DDBJ whole genome shotgun (WGS) entry which is preliminary data.</text>
</comment>
<sequence>MSEEDSNDHTRSVKASLTCLTMEDMGAAMLQNEVIPSYRNGKVAQTECLDFICLLSEERALRAWFSGKDLAAFKQQAFVLAQAHIIKERNDHAECSWRWVENHTFSLKAVFWALASGNTQVLAWWQNHTPPTPPLNDPIIKKRIRTFPSVQATIDVTALIRQQLALGLNGRWDALRTSTQQYFSANGYAAAGYRPVLDFFENFLAALASRDSSKMQTILQQMCSPEQRDIGYGYEPNGQARGFLMLYACTLAMLAWHHGLEVHPDTPWIPSEWLPRTSNQTYTLPDWPFLQDGIVLF</sequence>
<reference evidence="1 2" key="1">
    <citation type="submission" date="2018-10" db="EMBL/GenBank/DDBJ databases">
        <title>Draft genome of Cortibacter populi DSM10536.</title>
        <authorList>
            <person name="Bernier A.-M."/>
            <person name="Bernard K."/>
        </authorList>
    </citation>
    <scope>NUCLEOTIDE SEQUENCE [LARGE SCALE GENOMIC DNA]</scope>
    <source>
        <strain evidence="1 2">DSM 105136</strain>
    </source>
</reference>
<organism evidence="1 2">
    <name type="scientific">Corticibacter populi</name>
    <dbReference type="NCBI Taxonomy" id="1550736"/>
    <lineage>
        <taxon>Bacteria</taxon>
        <taxon>Pseudomonadati</taxon>
        <taxon>Pseudomonadota</taxon>
        <taxon>Betaproteobacteria</taxon>
        <taxon>Burkholderiales</taxon>
        <taxon>Comamonadaceae</taxon>
        <taxon>Corticibacter</taxon>
    </lineage>
</organism>
<dbReference type="RefSeq" id="WP_122230830.1">
    <property type="nucleotide sequence ID" value="NZ_RDQO01000005.1"/>
</dbReference>
<dbReference type="EMBL" id="RDQO01000005">
    <property type="protein sequence ID" value="RMX04140.1"/>
    <property type="molecule type" value="Genomic_DNA"/>
</dbReference>
<protein>
    <submittedName>
        <fullName evidence="1">Uncharacterized protein</fullName>
    </submittedName>
</protein>